<protein>
    <submittedName>
        <fullName evidence="3">Glycosyltransferase family 4 protein</fullName>
    </submittedName>
</protein>
<gene>
    <name evidence="3" type="ORF">M9R61_01455</name>
</gene>
<dbReference type="Proteomes" id="UP001152172">
    <property type="component" value="Unassembled WGS sequence"/>
</dbReference>
<dbReference type="Pfam" id="PF00534">
    <property type="entry name" value="Glycos_transf_1"/>
    <property type="match status" value="1"/>
</dbReference>
<keyword evidence="4" id="KW-1185">Reference proteome</keyword>
<dbReference type="GO" id="GO:0016757">
    <property type="term" value="F:glycosyltransferase activity"/>
    <property type="evidence" value="ECO:0007669"/>
    <property type="project" value="InterPro"/>
</dbReference>
<accession>A0A9X3L617</accession>
<dbReference type="Gene3D" id="3.40.50.2000">
    <property type="entry name" value="Glycogen Phosphorylase B"/>
    <property type="match status" value="2"/>
</dbReference>
<dbReference type="Pfam" id="PF13477">
    <property type="entry name" value="Glyco_trans_4_2"/>
    <property type="match status" value="1"/>
</dbReference>
<dbReference type="PANTHER" id="PTHR12526:SF630">
    <property type="entry name" value="GLYCOSYLTRANSFERASE"/>
    <property type="match status" value="1"/>
</dbReference>
<dbReference type="AlphaFoldDB" id="A0A9X3L617"/>
<sequence>MKIIFVASVFRHFTTFHIPYMKYLQSMGYEVYAAASNDELGKNELLKIGFTCIDIPFSRSPFSKDNLEAYRNLKSLFKNESFNLVHVHTPVAALLTRIAFRFSSSGKMIYTAHGFHFYKGAPLLNWLIYYPLERLAAHWTDHIITINEEDYKRALTMGFSENSVHYVHGVGVEPIENRSSEENKRILKLKLGISGDAVIISYIAEINENKNHIFLLQNWKRIKEQIPNASLLLIGNGELRVEIEKYVQEHGLKDIHILGFRNDVTELLGISDIVSLLSHREGLPKSIMEAMAARIPCIVSDTRGLRDLITGDESGFVIPHGNDKLLVDSFVTLLNNEKLRNKMGATAYRKVEPYRLENVLEEYVELYNDVLGIGEKT</sequence>
<evidence type="ECO:0000259" key="2">
    <source>
        <dbReference type="Pfam" id="PF13477"/>
    </source>
</evidence>
<evidence type="ECO:0000313" key="4">
    <source>
        <dbReference type="Proteomes" id="UP001152172"/>
    </source>
</evidence>
<feature type="domain" description="Glycosyl transferase family 1" evidence="1">
    <location>
        <begin position="188"/>
        <end position="349"/>
    </location>
</feature>
<name>A0A9X3L617_9BACI</name>
<evidence type="ECO:0000259" key="1">
    <source>
        <dbReference type="Pfam" id="PF00534"/>
    </source>
</evidence>
<evidence type="ECO:0000313" key="3">
    <source>
        <dbReference type="EMBL" id="MCZ8532010.1"/>
    </source>
</evidence>
<organism evidence="3 4">
    <name type="scientific">Psychrobacillus psychrodurans</name>
    <dbReference type="NCBI Taxonomy" id="126157"/>
    <lineage>
        <taxon>Bacteria</taxon>
        <taxon>Bacillati</taxon>
        <taxon>Bacillota</taxon>
        <taxon>Bacilli</taxon>
        <taxon>Bacillales</taxon>
        <taxon>Bacillaceae</taxon>
        <taxon>Psychrobacillus</taxon>
    </lineage>
</organism>
<dbReference type="PANTHER" id="PTHR12526">
    <property type="entry name" value="GLYCOSYLTRANSFERASE"/>
    <property type="match status" value="1"/>
</dbReference>
<dbReference type="RefSeq" id="WP_269920683.1">
    <property type="nucleotide sequence ID" value="NZ_JAMKBI010000001.1"/>
</dbReference>
<dbReference type="InterPro" id="IPR028098">
    <property type="entry name" value="Glyco_trans_4-like_N"/>
</dbReference>
<reference evidence="3" key="1">
    <citation type="submission" date="2022-05" db="EMBL/GenBank/DDBJ databases">
        <authorList>
            <person name="Colautti A."/>
            <person name="Iacumin L."/>
        </authorList>
    </citation>
    <scope>NUCLEOTIDE SEQUENCE</scope>
    <source>
        <strain evidence="3">DSM 30747</strain>
    </source>
</reference>
<dbReference type="CDD" id="cd03808">
    <property type="entry name" value="GT4_CapM-like"/>
    <property type="match status" value="1"/>
</dbReference>
<proteinExistence type="predicted"/>
<feature type="domain" description="Glycosyltransferase subfamily 4-like N-terminal" evidence="2">
    <location>
        <begin position="2"/>
        <end position="147"/>
    </location>
</feature>
<dbReference type="EMBL" id="JAMKBI010000001">
    <property type="protein sequence ID" value="MCZ8532010.1"/>
    <property type="molecule type" value="Genomic_DNA"/>
</dbReference>
<comment type="caution">
    <text evidence="3">The sequence shown here is derived from an EMBL/GenBank/DDBJ whole genome shotgun (WGS) entry which is preliminary data.</text>
</comment>
<dbReference type="SUPFAM" id="SSF53756">
    <property type="entry name" value="UDP-Glycosyltransferase/glycogen phosphorylase"/>
    <property type="match status" value="1"/>
</dbReference>
<dbReference type="InterPro" id="IPR001296">
    <property type="entry name" value="Glyco_trans_1"/>
</dbReference>